<dbReference type="EMBL" id="JAIQCV010000002">
    <property type="protein sequence ID" value="KAH1121324.1"/>
    <property type="molecule type" value="Genomic_DNA"/>
</dbReference>
<protein>
    <recommendedName>
        <fullName evidence="4">Terpene synthase N-terminal domain-containing protein</fullName>
    </recommendedName>
</protein>
<organism evidence="5 6">
    <name type="scientific">Gossypium stocksii</name>
    <dbReference type="NCBI Taxonomy" id="47602"/>
    <lineage>
        <taxon>Eukaryota</taxon>
        <taxon>Viridiplantae</taxon>
        <taxon>Streptophyta</taxon>
        <taxon>Embryophyta</taxon>
        <taxon>Tracheophyta</taxon>
        <taxon>Spermatophyta</taxon>
        <taxon>Magnoliopsida</taxon>
        <taxon>eudicotyledons</taxon>
        <taxon>Gunneridae</taxon>
        <taxon>Pentapetalae</taxon>
        <taxon>rosids</taxon>
        <taxon>malvids</taxon>
        <taxon>Malvales</taxon>
        <taxon>Malvaceae</taxon>
        <taxon>Malvoideae</taxon>
        <taxon>Gossypium</taxon>
    </lineage>
</organism>
<accession>A0A9D4AHQ2</accession>
<dbReference type="InterPro" id="IPR001906">
    <property type="entry name" value="Terpene_synth_N"/>
</dbReference>
<dbReference type="InterPro" id="IPR036965">
    <property type="entry name" value="Terpene_synth_N_sf"/>
</dbReference>
<dbReference type="PANTHER" id="PTHR31225:SF93">
    <property type="entry name" value="ALPHA-HUMULENE_(-)-(E)-BETA-CARYOPHYLLENE SYNTHASE"/>
    <property type="match status" value="1"/>
</dbReference>
<name>A0A9D4AHQ2_9ROSI</name>
<feature type="domain" description="Terpene synthase N-terminal" evidence="4">
    <location>
        <begin position="7"/>
        <end position="64"/>
    </location>
</feature>
<dbReference type="Pfam" id="PF01397">
    <property type="entry name" value="Terpene_synth"/>
    <property type="match status" value="1"/>
</dbReference>
<comment type="similarity">
    <text evidence="3">Belongs to the terpene synthase family. Tpsa subfamily.</text>
</comment>
<sequence>MLMGSTADPVENVKFLDTLLRLGVSYHFEDDIKNQLETIFTSHHNIFSGKHHDLSSTSIVFQSLTKKSSPHLAKQIANALDQPFNKCPPRLAARTYISFYEEDDSRNETVTPLSRNLLGVGPTMWGTPH</sequence>
<comment type="caution">
    <text evidence="5">The sequence shown here is derived from an EMBL/GenBank/DDBJ whole genome shotgun (WGS) entry which is preliminary data.</text>
</comment>
<dbReference type="OrthoDB" id="1877784at2759"/>
<keyword evidence="2" id="KW-0456">Lyase</keyword>
<evidence type="ECO:0000313" key="6">
    <source>
        <dbReference type="Proteomes" id="UP000828251"/>
    </source>
</evidence>
<proteinExistence type="inferred from homology"/>
<dbReference type="InterPro" id="IPR050148">
    <property type="entry name" value="Terpene_synthase-like"/>
</dbReference>
<keyword evidence="6" id="KW-1185">Reference proteome</keyword>
<evidence type="ECO:0000256" key="2">
    <source>
        <dbReference type="ARBA" id="ARBA00023239"/>
    </source>
</evidence>
<dbReference type="AlphaFoldDB" id="A0A9D4AHQ2"/>
<keyword evidence="1" id="KW-0460">Magnesium</keyword>
<evidence type="ECO:0000259" key="4">
    <source>
        <dbReference type="Pfam" id="PF01397"/>
    </source>
</evidence>
<dbReference type="Proteomes" id="UP000828251">
    <property type="component" value="Unassembled WGS sequence"/>
</dbReference>
<gene>
    <name evidence="5" type="ORF">J1N35_004484</name>
</gene>
<dbReference type="GO" id="GO:0010333">
    <property type="term" value="F:terpene synthase activity"/>
    <property type="evidence" value="ECO:0007669"/>
    <property type="project" value="InterPro"/>
</dbReference>
<dbReference type="SUPFAM" id="SSF48239">
    <property type="entry name" value="Terpenoid cyclases/Protein prenyltransferases"/>
    <property type="match status" value="1"/>
</dbReference>
<evidence type="ECO:0000256" key="1">
    <source>
        <dbReference type="ARBA" id="ARBA00022842"/>
    </source>
</evidence>
<reference evidence="5 6" key="1">
    <citation type="journal article" date="2021" name="Plant Biotechnol. J.">
        <title>Multi-omics assisted identification of the key and species-specific regulatory components of drought-tolerant mechanisms in Gossypium stocksii.</title>
        <authorList>
            <person name="Yu D."/>
            <person name="Ke L."/>
            <person name="Zhang D."/>
            <person name="Wu Y."/>
            <person name="Sun Y."/>
            <person name="Mei J."/>
            <person name="Sun J."/>
            <person name="Sun Y."/>
        </authorList>
    </citation>
    <scope>NUCLEOTIDE SEQUENCE [LARGE SCALE GENOMIC DNA]</scope>
    <source>
        <strain evidence="6">cv. E1</strain>
        <tissue evidence="5">Leaf</tissue>
    </source>
</reference>
<evidence type="ECO:0000313" key="5">
    <source>
        <dbReference type="EMBL" id="KAH1121324.1"/>
    </source>
</evidence>
<dbReference type="GO" id="GO:0016114">
    <property type="term" value="P:terpenoid biosynthetic process"/>
    <property type="evidence" value="ECO:0007669"/>
    <property type="project" value="InterPro"/>
</dbReference>
<dbReference type="Gene3D" id="1.50.10.130">
    <property type="entry name" value="Terpene synthase, N-terminal domain"/>
    <property type="match status" value="2"/>
</dbReference>
<dbReference type="InterPro" id="IPR008930">
    <property type="entry name" value="Terpenoid_cyclase/PrenylTrfase"/>
</dbReference>
<evidence type="ECO:0000256" key="3">
    <source>
        <dbReference type="ARBA" id="ARBA00038405"/>
    </source>
</evidence>
<dbReference type="PANTHER" id="PTHR31225">
    <property type="entry name" value="OS04G0344100 PROTEIN-RELATED"/>
    <property type="match status" value="1"/>
</dbReference>